<evidence type="ECO:0000259" key="1">
    <source>
        <dbReference type="Pfam" id="PF14417"/>
    </source>
</evidence>
<dbReference type="Pfam" id="PF14417">
    <property type="entry name" value="MEDS"/>
    <property type="match status" value="1"/>
</dbReference>
<dbReference type="Proteomes" id="UP000215059">
    <property type="component" value="Unassembled WGS sequence"/>
</dbReference>
<gene>
    <name evidence="2" type="ORF">CGZ90_05985</name>
</gene>
<protein>
    <recommendedName>
        <fullName evidence="1">MEDS domain-containing protein</fullName>
    </recommendedName>
</protein>
<keyword evidence="3" id="KW-1185">Reference proteome</keyword>
<dbReference type="InterPro" id="IPR025847">
    <property type="entry name" value="MEDS_domain"/>
</dbReference>
<proteinExistence type="predicted"/>
<dbReference type="AlphaFoldDB" id="A0A235FDK2"/>
<dbReference type="OrthoDB" id="2855396at2"/>
<sequence length="192" mass="22633">MSNTLNQLIEDNRSVHVLYSYNGMKSYIEQAVSYIQNGVEAGDYIVLIENERNYRIIHKELILCLSKDEMKLVHYVNNFDFYYSSGSYHPPAIVDYFNKTVQQYVENKLPFRSWAHVEWATVKDPLYLIEELEEIVNEVVNELSFSHVCAYEAARMPDHLKKILLETHPFILMEDEIFPSEHYQNSSDIKLL</sequence>
<dbReference type="EMBL" id="NOII01000001">
    <property type="protein sequence ID" value="OYD59436.1"/>
    <property type="molecule type" value="Genomic_DNA"/>
</dbReference>
<name>A0A235FDK2_9BACL</name>
<organism evidence="2 3">
    <name type="scientific">Fictibacillus aquaticus</name>
    <dbReference type="NCBI Taxonomy" id="2021314"/>
    <lineage>
        <taxon>Bacteria</taxon>
        <taxon>Bacillati</taxon>
        <taxon>Bacillota</taxon>
        <taxon>Bacilli</taxon>
        <taxon>Bacillales</taxon>
        <taxon>Fictibacillaceae</taxon>
        <taxon>Fictibacillus</taxon>
    </lineage>
</organism>
<reference evidence="2 3" key="1">
    <citation type="submission" date="2017-07" db="EMBL/GenBank/DDBJ databases">
        <title>Fictibacillus sp. nov. GDSW-R2A3 Genome sequencing and assembly.</title>
        <authorList>
            <person name="Mayilraj S."/>
        </authorList>
    </citation>
    <scope>NUCLEOTIDE SEQUENCE [LARGE SCALE GENOMIC DNA]</scope>
    <source>
        <strain evidence="2 3">GDSW-R2A3</strain>
    </source>
</reference>
<comment type="caution">
    <text evidence="2">The sequence shown here is derived from an EMBL/GenBank/DDBJ whole genome shotgun (WGS) entry which is preliminary data.</text>
</comment>
<evidence type="ECO:0000313" key="3">
    <source>
        <dbReference type="Proteomes" id="UP000215059"/>
    </source>
</evidence>
<evidence type="ECO:0000313" key="2">
    <source>
        <dbReference type="EMBL" id="OYD59436.1"/>
    </source>
</evidence>
<dbReference type="RefSeq" id="WP_094251397.1">
    <property type="nucleotide sequence ID" value="NZ_JBHLXL010000001.1"/>
</dbReference>
<accession>A0A235FDK2</accession>
<feature type="domain" description="MEDS" evidence="1">
    <location>
        <begin position="16"/>
        <end position="169"/>
    </location>
</feature>